<dbReference type="EMBL" id="BK015022">
    <property type="protein sequence ID" value="DAD87559.1"/>
    <property type="molecule type" value="Genomic_DNA"/>
</dbReference>
<proteinExistence type="predicted"/>
<name>A0A8S5MZK3_9CAUD</name>
<reference evidence="1" key="1">
    <citation type="journal article" date="2021" name="Proc. Natl. Acad. Sci. U.S.A.">
        <title>A Catalog of Tens of Thousands of Viruses from Human Metagenomes Reveals Hidden Associations with Chronic Diseases.</title>
        <authorList>
            <person name="Tisza M.J."/>
            <person name="Buck C.B."/>
        </authorList>
    </citation>
    <scope>NUCLEOTIDE SEQUENCE</scope>
    <source>
        <strain evidence="1">CtAUQ2</strain>
    </source>
</reference>
<protein>
    <submittedName>
        <fullName evidence="1">Beta solenoid repeat protein</fullName>
    </submittedName>
</protein>
<organism evidence="1">
    <name type="scientific">Siphoviridae sp. ctAUQ2</name>
    <dbReference type="NCBI Taxonomy" id="2826182"/>
    <lineage>
        <taxon>Viruses</taxon>
        <taxon>Duplodnaviria</taxon>
        <taxon>Heunggongvirae</taxon>
        <taxon>Uroviricota</taxon>
        <taxon>Caudoviricetes</taxon>
    </lineage>
</organism>
<evidence type="ECO:0000313" key="1">
    <source>
        <dbReference type="EMBL" id="DAD87559.1"/>
    </source>
</evidence>
<sequence length="154" mass="18261">MIIYDSTVERVRKGAKFRVHLESRTLVVNGKKVIDNGKYEGELGIPQLSLDKALEQIEYLYDQYKHSVPSERSERKRKKYFKALPEEQLEDDDMRYGFLRDEAQVCLELAVLCFVLNGSLVWDEQKMGKWFWQSDKDKDLIILRQWVNNNNNNI</sequence>
<accession>A0A8S5MZK3</accession>